<dbReference type="Proteomes" id="UP000813420">
    <property type="component" value="Unassembled WGS sequence"/>
</dbReference>
<evidence type="ECO:0000313" key="1">
    <source>
        <dbReference type="EMBL" id="HJH49909.1"/>
    </source>
</evidence>
<comment type="caution">
    <text evidence="1">The sequence shown here is derived from an EMBL/GenBank/DDBJ whole genome shotgun (WGS) entry which is preliminary data.</text>
</comment>
<dbReference type="RefSeq" id="WP_277272050.1">
    <property type="nucleotide sequence ID" value="NZ_DYXE01000056.1"/>
</dbReference>
<proteinExistence type="predicted"/>
<name>A0A9D3AJ10_9FIRM</name>
<gene>
    <name evidence="1" type="ORF">K8V39_06565</name>
</gene>
<dbReference type="EMBL" id="DYXE01000056">
    <property type="protein sequence ID" value="HJH49909.1"/>
    <property type="molecule type" value="Genomic_DNA"/>
</dbReference>
<protein>
    <submittedName>
        <fullName evidence="1">Molecular chaperone Hsp90</fullName>
    </submittedName>
</protein>
<organism evidence="1 2">
    <name type="scientific">Merdimonas faecis</name>
    <dbReference type="NCBI Taxonomy" id="1653435"/>
    <lineage>
        <taxon>Bacteria</taxon>
        <taxon>Bacillati</taxon>
        <taxon>Bacillota</taxon>
        <taxon>Clostridia</taxon>
        <taxon>Lachnospirales</taxon>
        <taxon>Lachnospiraceae</taxon>
        <taxon>Merdimonas</taxon>
    </lineage>
</organism>
<reference evidence="1" key="1">
    <citation type="journal article" date="2021" name="PeerJ">
        <title>Extensive microbial diversity within the chicken gut microbiome revealed by metagenomics and culture.</title>
        <authorList>
            <person name="Gilroy R."/>
            <person name="Ravi A."/>
            <person name="Getino M."/>
            <person name="Pursley I."/>
            <person name="Horton D.L."/>
            <person name="Alikhan N.F."/>
            <person name="Baker D."/>
            <person name="Gharbi K."/>
            <person name="Hall N."/>
            <person name="Watson M."/>
            <person name="Adriaenssens E.M."/>
            <person name="Foster-Nyarko E."/>
            <person name="Jarju S."/>
            <person name="Secka A."/>
            <person name="Antonio M."/>
            <person name="Oren A."/>
            <person name="Chaudhuri R.R."/>
            <person name="La Ragione R."/>
            <person name="Hildebrand F."/>
            <person name="Pallen M.J."/>
        </authorList>
    </citation>
    <scope>NUCLEOTIDE SEQUENCE</scope>
    <source>
        <strain evidence="1">USAMLcec4-12693</strain>
    </source>
</reference>
<sequence>MNKEVLDFVVEKTKELMAAPSCSQEAKDAAQSWLDAVGTDRQEEETKKYIAELEEDIVTVDGLIAFAESEAGAKVFGANAGNVAEHAKEIKAAGAKYCDCPACAAVEAILSKKDEM</sequence>
<evidence type="ECO:0000313" key="2">
    <source>
        <dbReference type="Proteomes" id="UP000813420"/>
    </source>
</evidence>
<dbReference type="AlphaFoldDB" id="A0A9D3AJ10"/>
<accession>A0A9D3AJ10</accession>
<reference evidence="1" key="2">
    <citation type="submission" date="2021-09" db="EMBL/GenBank/DDBJ databases">
        <authorList>
            <person name="Gilroy R."/>
        </authorList>
    </citation>
    <scope>NUCLEOTIDE SEQUENCE</scope>
    <source>
        <strain evidence="1">USAMLcec4-12693</strain>
    </source>
</reference>